<evidence type="ECO:0000313" key="1">
    <source>
        <dbReference type="EMBL" id="KAF5762613.1"/>
    </source>
</evidence>
<sequence length="207" mass="22818">MHVRRPNEKVPKEPVIEFVDQQWYKTFVGRPTPMLQLDEAALVAAGMSMLWAPKNPRHAPAYGYKGNSYGLMNALNPKVCGEMAARIHPEGELPWLEQIKGYFHHPTEESLAAYTPARTGANPSVFARPKTIMSPTREETILLSSEESIASSDELVHRSRSTRAGVDVDHVGGFGTTKNVEHVVTAHESVAKELAQEEPEVPVQPGA</sequence>
<gene>
    <name evidence="1" type="ORF">HanXRQr2_Chr15g0671041</name>
</gene>
<keyword evidence="2" id="KW-1185">Reference proteome</keyword>
<comment type="caution">
    <text evidence="1">The sequence shown here is derived from an EMBL/GenBank/DDBJ whole genome shotgun (WGS) entry which is preliminary data.</text>
</comment>
<protein>
    <submittedName>
        <fullName evidence="1">Uncharacterized protein</fullName>
    </submittedName>
</protein>
<proteinExistence type="predicted"/>
<reference evidence="1" key="1">
    <citation type="journal article" date="2017" name="Nature">
        <title>The sunflower genome provides insights into oil metabolism, flowering and Asterid evolution.</title>
        <authorList>
            <person name="Badouin H."/>
            <person name="Gouzy J."/>
            <person name="Grassa C.J."/>
            <person name="Murat F."/>
            <person name="Staton S.E."/>
            <person name="Cottret L."/>
            <person name="Lelandais-Briere C."/>
            <person name="Owens G.L."/>
            <person name="Carrere S."/>
            <person name="Mayjonade B."/>
            <person name="Legrand L."/>
            <person name="Gill N."/>
            <person name="Kane N.C."/>
            <person name="Bowers J.E."/>
            <person name="Hubner S."/>
            <person name="Bellec A."/>
            <person name="Berard A."/>
            <person name="Berges H."/>
            <person name="Blanchet N."/>
            <person name="Boniface M.C."/>
            <person name="Brunel D."/>
            <person name="Catrice O."/>
            <person name="Chaidir N."/>
            <person name="Claudel C."/>
            <person name="Donnadieu C."/>
            <person name="Faraut T."/>
            <person name="Fievet G."/>
            <person name="Helmstetter N."/>
            <person name="King M."/>
            <person name="Knapp S.J."/>
            <person name="Lai Z."/>
            <person name="Le Paslier M.C."/>
            <person name="Lippi Y."/>
            <person name="Lorenzon L."/>
            <person name="Mandel J.R."/>
            <person name="Marage G."/>
            <person name="Marchand G."/>
            <person name="Marquand E."/>
            <person name="Bret-Mestries E."/>
            <person name="Morien E."/>
            <person name="Nambeesan S."/>
            <person name="Nguyen T."/>
            <person name="Pegot-Espagnet P."/>
            <person name="Pouilly N."/>
            <person name="Raftis F."/>
            <person name="Sallet E."/>
            <person name="Schiex T."/>
            <person name="Thomas J."/>
            <person name="Vandecasteele C."/>
            <person name="Vares D."/>
            <person name="Vear F."/>
            <person name="Vautrin S."/>
            <person name="Crespi M."/>
            <person name="Mangin B."/>
            <person name="Burke J.M."/>
            <person name="Salse J."/>
            <person name="Munos S."/>
            <person name="Vincourt P."/>
            <person name="Rieseberg L.H."/>
            <person name="Langlade N.B."/>
        </authorList>
    </citation>
    <scope>NUCLEOTIDE SEQUENCE</scope>
    <source>
        <tissue evidence="1">Leaves</tissue>
    </source>
</reference>
<dbReference type="EMBL" id="MNCJ02000330">
    <property type="protein sequence ID" value="KAF5762613.1"/>
    <property type="molecule type" value="Genomic_DNA"/>
</dbReference>
<reference evidence="1" key="2">
    <citation type="submission" date="2020-06" db="EMBL/GenBank/DDBJ databases">
        <title>Helianthus annuus Genome sequencing and assembly Release 2.</title>
        <authorList>
            <person name="Gouzy J."/>
            <person name="Langlade N."/>
            <person name="Munos S."/>
        </authorList>
    </citation>
    <scope>NUCLEOTIDE SEQUENCE</scope>
    <source>
        <tissue evidence="1">Leaves</tissue>
    </source>
</reference>
<name>A0A9K3H136_HELAN</name>
<evidence type="ECO:0000313" key="2">
    <source>
        <dbReference type="Proteomes" id="UP000215914"/>
    </source>
</evidence>
<dbReference type="Proteomes" id="UP000215914">
    <property type="component" value="Unassembled WGS sequence"/>
</dbReference>
<organism evidence="1 2">
    <name type="scientific">Helianthus annuus</name>
    <name type="common">Common sunflower</name>
    <dbReference type="NCBI Taxonomy" id="4232"/>
    <lineage>
        <taxon>Eukaryota</taxon>
        <taxon>Viridiplantae</taxon>
        <taxon>Streptophyta</taxon>
        <taxon>Embryophyta</taxon>
        <taxon>Tracheophyta</taxon>
        <taxon>Spermatophyta</taxon>
        <taxon>Magnoliopsida</taxon>
        <taxon>eudicotyledons</taxon>
        <taxon>Gunneridae</taxon>
        <taxon>Pentapetalae</taxon>
        <taxon>asterids</taxon>
        <taxon>campanulids</taxon>
        <taxon>Asterales</taxon>
        <taxon>Asteraceae</taxon>
        <taxon>Asteroideae</taxon>
        <taxon>Heliantheae alliance</taxon>
        <taxon>Heliantheae</taxon>
        <taxon>Helianthus</taxon>
    </lineage>
</organism>
<dbReference type="AlphaFoldDB" id="A0A9K3H136"/>
<dbReference type="Gramene" id="mRNA:HanXRQr2_Chr15g0671041">
    <property type="protein sequence ID" value="mRNA:HanXRQr2_Chr15g0671041"/>
    <property type="gene ID" value="HanXRQr2_Chr15g0671041"/>
</dbReference>
<accession>A0A9K3H136</accession>